<protein>
    <recommendedName>
        <fullName evidence="7">Metalloendopeptidase</fullName>
        <ecNumber evidence="7">3.4.24.-</ecNumber>
    </recommendedName>
</protein>
<evidence type="ECO:0000256" key="5">
    <source>
        <dbReference type="ARBA" id="ARBA00023049"/>
    </source>
</evidence>
<dbReference type="GO" id="GO:0004222">
    <property type="term" value="F:metalloendopeptidase activity"/>
    <property type="evidence" value="ECO:0007669"/>
    <property type="project" value="UniProtKB-UniRule"/>
</dbReference>
<dbReference type="PANTHER" id="PTHR10127:SF780">
    <property type="entry name" value="METALLOENDOPEPTIDASE"/>
    <property type="match status" value="1"/>
</dbReference>
<keyword evidence="10" id="KW-1185">Reference proteome</keyword>
<comment type="caution">
    <text evidence="6">Lacks conserved residue(s) required for the propagation of feature annotation.</text>
</comment>
<gene>
    <name evidence="9" type="ORF">TELCIR_10172</name>
</gene>
<feature type="domain" description="Peptidase M12A" evidence="8">
    <location>
        <begin position="1"/>
        <end position="108"/>
    </location>
</feature>
<comment type="cofactor">
    <cofactor evidence="6 7">
        <name>Zn(2+)</name>
        <dbReference type="ChEBI" id="CHEBI:29105"/>
    </cofactor>
    <text evidence="6 7">Binds 1 zinc ion per subunit.</text>
</comment>
<dbReference type="InterPro" id="IPR024079">
    <property type="entry name" value="MetalloPept_cat_dom_sf"/>
</dbReference>
<dbReference type="AlphaFoldDB" id="A0A2G9UCT5"/>
<dbReference type="PRINTS" id="PR00480">
    <property type="entry name" value="ASTACIN"/>
</dbReference>
<evidence type="ECO:0000313" key="9">
    <source>
        <dbReference type="EMBL" id="PIO68058.1"/>
    </source>
</evidence>
<keyword evidence="2 6" id="KW-0479">Metal-binding</keyword>
<dbReference type="Gene3D" id="3.40.390.10">
    <property type="entry name" value="Collagenase (Catalytic Domain)"/>
    <property type="match status" value="1"/>
</dbReference>
<dbReference type="Pfam" id="PF01400">
    <property type="entry name" value="Astacin"/>
    <property type="match status" value="1"/>
</dbReference>
<dbReference type="GO" id="GO:0008270">
    <property type="term" value="F:zinc ion binding"/>
    <property type="evidence" value="ECO:0007669"/>
    <property type="project" value="UniProtKB-UniRule"/>
</dbReference>
<sequence>MVAHEIGHALGFWHTHARYDRNDFITVLRKNVKHKRRKNFAKLSRETNNNYNLTYDYGSVMHYGARTFTKNATDVAIVPKDVNYMETLGSKFIAFYDLLMMNTYYNCTDACRYEETDCHNGGFPHPRNCSKCICPSGFCSNTFVNTTLTSHSSLVPVITYSLNKIVEQANEESHYESVAGGVDLEDYDYSDEDDKEEKFDELEYGEYELDDAVKLAYRYV</sequence>
<feature type="binding site" evidence="6">
    <location>
        <position position="8"/>
    </location>
    <ligand>
        <name>Zn(2+)</name>
        <dbReference type="ChEBI" id="CHEBI:29105"/>
        <note>catalytic</note>
    </ligand>
</feature>
<evidence type="ECO:0000256" key="1">
    <source>
        <dbReference type="ARBA" id="ARBA00022670"/>
    </source>
</evidence>
<keyword evidence="4 6" id="KW-0862">Zinc</keyword>
<dbReference type="OrthoDB" id="291007at2759"/>
<evidence type="ECO:0000256" key="6">
    <source>
        <dbReference type="PROSITE-ProRule" id="PRU01211"/>
    </source>
</evidence>
<feature type="active site" evidence="6">
    <location>
        <position position="5"/>
    </location>
</feature>
<evidence type="ECO:0000313" key="10">
    <source>
        <dbReference type="Proteomes" id="UP000230423"/>
    </source>
</evidence>
<dbReference type="EC" id="3.4.24.-" evidence="7"/>
<keyword evidence="3 6" id="KW-0378">Hydrolase</keyword>
<evidence type="ECO:0000256" key="3">
    <source>
        <dbReference type="ARBA" id="ARBA00022801"/>
    </source>
</evidence>
<proteinExistence type="predicted"/>
<dbReference type="GO" id="GO:0006508">
    <property type="term" value="P:proteolysis"/>
    <property type="evidence" value="ECO:0007669"/>
    <property type="project" value="UniProtKB-KW"/>
</dbReference>
<evidence type="ECO:0000259" key="8">
    <source>
        <dbReference type="PROSITE" id="PS51864"/>
    </source>
</evidence>
<feature type="binding site" evidence="6">
    <location>
        <position position="14"/>
    </location>
    <ligand>
        <name>Zn(2+)</name>
        <dbReference type="ChEBI" id="CHEBI:29105"/>
        <note>catalytic</note>
    </ligand>
</feature>
<dbReference type="PROSITE" id="PS51864">
    <property type="entry name" value="ASTACIN"/>
    <property type="match status" value="1"/>
</dbReference>
<keyword evidence="5 6" id="KW-0482">Metalloprotease</keyword>
<name>A0A2G9UCT5_TELCI</name>
<dbReference type="SUPFAM" id="SSF55486">
    <property type="entry name" value="Metalloproteases ('zincins'), catalytic domain"/>
    <property type="match status" value="1"/>
</dbReference>
<dbReference type="Proteomes" id="UP000230423">
    <property type="component" value="Unassembled WGS sequence"/>
</dbReference>
<evidence type="ECO:0000256" key="2">
    <source>
        <dbReference type="ARBA" id="ARBA00022723"/>
    </source>
</evidence>
<evidence type="ECO:0000256" key="4">
    <source>
        <dbReference type="ARBA" id="ARBA00022833"/>
    </source>
</evidence>
<organism evidence="9 10">
    <name type="scientific">Teladorsagia circumcincta</name>
    <name type="common">Brown stomach worm</name>
    <name type="synonym">Ostertagia circumcincta</name>
    <dbReference type="NCBI Taxonomy" id="45464"/>
    <lineage>
        <taxon>Eukaryota</taxon>
        <taxon>Metazoa</taxon>
        <taxon>Ecdysozoa</taxon>
        <taxon>Nematoda</taxon>
        <taxon>Chromadorea</taxon>
        <taxon>Rhabditida</taxon>
        <taxon>Rhabditina</taxon>
        <taxon>Rhabditomorpha</taxon>
        <taxon>Strongyloidea</taxon>
        <taxon>Trichostrongylidae</taxon>
        <taxon>Teladorsagia</taxon>
    </lineage>
</organism>
<feature type="binding site" evidence="6">
    <location>
        <position position="4"/>
    </location>
    <ligand>
        <name>Zn(2+)</name>
        <dbReference type="ChEBI" id="CHEBI:29105"/>
        <note>catalytic</note>
    </ligand>
</feature>
<dbReference type="InterPro" id="IPR001506">
    <property type="entry name" value="Peptidase_M12A"/>
</dbReference>
<dbReference type="EMBL" id="KZ347277">
    <property type="protein sequence ID" value="PIO68058.1"/>
    <property type="molecule type" value="Genomic_DNA"/>
</dbReference>
<evidence type="ECO:0000256" key="7">
    <source>
        <dbReference type="RuleBase" id="RU361183"/>
    </source>
</evidence>
<reference evidence="9 10" key="1">
    <citation type="submission" date="2015-09" db="EMBL/GenBank/DDBJ databases">
        <title>Draft genome of the parasitic nematode Teladorsagia circumcincta isolate WARC Sus (inbred).</title>
        <authorList>
            <person name="Mitreva M."/>
        </authorList>
    </citation>
    <scope>NUCLEOTIDE SEQUENCE [LARGE SCALE GENOMIC DNA]</scope>
    <source>
        <strain evidence="9 10">S</strain>
    </source>
</reference>
<dbReference type="PANTHER" id="PTHR10127">
    <property type="entry name" value="DISCOIDIN, CUB, EGF, LAMININ , AND ZINC METALLOPROTEASE DOMAIN CONTAINING"/>
    <property type="match status" value="1"/>
</dbReference>
<keyword evidence="1 6" id="KW-0645">Protease</keyword>
<accession>A0A2G9UCT5</accession>